<keyword evidence="2" id="KW-1185">Reference proteome</keyword>
<dbReference type="EMBL" id="JAHRIO010002932">
    <property type="protein sequence ID" value="MEQ2159646.1"/>
    <property type="molecule type" value="Genomic_DNA"/>
</dbReference>
<reference evidence="1 2" key="1">
    <citation type="submission" date="2021-06" db="EMBL/GenBank/DDBJ databases">
        <authorList>
            <person name="Palmer J.M."/>
        </authorList>
    </citation>
    <scope>NUCLEOTIDE SEQUENCE [LARGE SCALE GENOMIC DNA]</scope>
    <source>
        <strain evidence="1 2">GA_2019</strain>
        <tissue evidence="1">Muscle</tissue>
    </source>
</reference>
<gene>
    <name evidence="1" type="ORF">GOODEAATRI_025204</name>
</gene>
<evidence type="ECO:0000313" key="2">
    <source>
        <dbReference type="Proteomes" id="UP001476798"/>
    </source>
</evidence>
<comment type="caution">
    <text evidence="1">The sequence shown here is derived from an EMBL/GenBank/DDBJ whole genome shotgun (WGS) entry which is preliminary data.</text>
</comment>
<dbReference type="Proteomes" id="UP001476798">
    <property type="component" value="Unassembled WGS sequence"/>
</dbReference>
<organism evidence="1 2">
    <name type="scientific">Goodea atripinnis</name>
    <dbReference type="NCBI Taxonomy" id="208336"/>
    <lineage>
        <taxon>Eukaryota</taxon>
        <taxon>Metazoa</taxon>
        <taxon>Chordata</taxon>
        <taxon>Craniata</taxon>
        <taxon>Vertebrata</taxon>
        <taxon>Euteleostomi</taxon>
        <taxon>Actinopterygii</taxon>
        <taxon>Neopterygii</taxon>
        <taxon>Teleostei</taxon>
        <taxon>Neoteleostei</taxon>
        <taxon>Acanthomorphata</taxon>
        <taxon>Ovalentaria</taxon>
        <taxon>Atherinomorphae</taxon>
        <taxon>Cyprinodontiformes</taxon>
        <taxon>Goodeidae</taxon>
        <taxon>Goodea</taxon>
    </lineage>
</organism>
<evidence type="ECO:0000313" key="1">
    <source>
        <dbReference type="EMBL" id="MEQ2159646.1"/>
    </source>
</evidence>
<sequence>MDWIGFSYALFVSAGGVIGYAKADRLFLKPCLKQLLKTCHRIREMRHPSVDHLLQCHLSGRRSPVRPVGCCRGLSGVSESQERVAFSGHRGNFGCGDGTEVSGLPEVHAGWFNDFSECADAGEDHRWNAEVETTQILNSFKL</sequence>
<proteinExistence type="predicted"/>
<accession>A0ABV0MKL9</accession>
<name>A0ABV0MKL9_9TELE</name>
<protein>
    <submittedName>
        <fullName evidence="1">Uncharacterized protein</fullName>
    </submittedName>
</protein>